<dbReference type="SMART" id="SM01415">
    <property type="entry name" value="DUF106"/>
    <property type="match status" value="1"/>
</dbReference>
<accession>A0A7C5LBI7</accession>
<dbReference type="InterPro" id="IPR038978">
    <property type="entry name" value="MJ0935"/>
</dbReference>
<feature type="transmembrane region" description="Helical" evidence="5">
    <location>
        <begin position="130"/>
        <end position="158"/>
    </location>
</feature>
<keyword evidence="4 5" id="KW-0472">Membrane</keyword>
<keyword evidence="3 5" id="KW-1133">Transmembrane helix</keyword>
<organism evidence="6">
    <name type="scientific">Caldiarchaeum subterraneum</name>
    <dbReference type="NCBI Taxonomy" id="311458"/>
    <lineage>
        <taxon>Archaea</taxon>
        <taxon>Nitrososphaerota</taxon>
        <taxon>Candidatus Caldarchaeales</taxon>
        <taxon>Candidatus Caldarchaeaceae</taxon>
        <taxon>Candidatus Caldarchaeum</taxon>
    </lineage>
</organism>
<dbReference type="GO" id="GO:0016020">
    <property type="term" value="C:membrane"/>
    <property type="evidence" value="ECO:0007669"/>
    <property type="project" value="UniProtKB-SubCell"/>
</dbReference>
<evidence type="ECO:0000256" key="2">
    <source>
        <dbReference type="ARBA" id="ARBA00022692"/>
    </source>
</evidence>
<dbReference type="EMBL" id="DRWN01000013">
    <property type="protein sequence ID" value="HHK67761.1"/>
    <property type="molecule type" value="Genomic_DNA"/>
</dbReference>
<evidence type="ECO:0000256" key="3">
    <source>
        <dbReference type="ARBA" id="ARBA00022989"/>
    </source>
</evidence>
<protein>
    <submittedName>
        <fullName evidence="6">DUF106 domain-containing protein</fullName>
    </submittedName>
</protein>
<gene>
    <name evidence="6" type="ORF">ENM11_01215</name>
</gene>
<dbReference type="AlphaFoldDB" id="A0A7C5LBI7"/>
<proteinExistence type="predicted"/>
<feature type="transmembrane region" description="Helical" evidence="5">
    <location>
        <begin position="6"/>
        <end position="27"/>
    </location>
</feature>
<comment type="caution">
    <text evidence="6">The sequence shown here is derived from an EMBL/GenBank/DDBJ whole genome shotgun (WGS) entry which is preliminary data.</text>
</comment>
<reference evidence="6" key="1">
    <citation type="journal article" date="2020" name="mSystems">
        <title>Genome- and Community-Level Interaction Insights into Carbon Utilization and Element Cycling Functions of Hydrothermarchaeota in Hydrothermal Sediment.</title>
        <authorList>
            <person name="Zhou Z."/>
            <person name="Liu Y."/>
            <person name="Xu W."/>
            <person name="Pan J."/>
            <person name="Luo Z.H."/>
            <person name="Li M."/>
        </authorList>
    </citation>
    <scope>NUCLEOTIDE SEQUENCE [LARGE SCALE GENOMIC DNA]</scope>
    <source>
        <strain evidence="6">SpSt-1056</strain>
    </source>
</reference>
<dbReference type="PANTHER" id="PTHR42198:SF1">
    <property type="entry name" value="INTEGRAL MEMBRANE PROTEIN"/>
    <property type="match status" value="1"/>
</dbReference>
<feature type="transmembrane region" description="Helical" evidence="5">
    <location>
        <begin position="84"/>
        <end position="105"/>
    </location>
</feature>
<name>A0A7C5LBI7_CALS0</name>
<dbReference type="Pfam" id="PF01956">
    <property type="entry name" value="EMC3_TMCO1"/>
    <property type="match status" value="1"/>
</dbReference>
<keyword evidence="2 5" id="KW-0812">Transmembrane</keyword>
<evidence type="ECO:0000313" key="6">
    <source>
        <dbReference type="EMBL" id="HHK67761.1"/>
    </source>
</evidence>
<dbReference type="InterPro" id="IPR002809">
    <property type="entry name" value="EMC3/TMCO1"/>
</dbReference>
<sequence>MERSSMFAEMVLIAGLAAAISAFTTAIRRLIFKKEDLAKMAEIQAFNKELMTATRKKDQKTLQKLQKKKDYIQKLNAEISKKNLMTMFASLMIFFTVYPVLAGYFGNDVIGFMPAGLEIPFISQNGEIRFYGWFILSFFGVGSPISKLMGISFTGVGVSDVEKKPQDKKQEKDSG</sequence>
<dbReference type="PANTHER" id="PTHR42198">
    <property type="entry name" value="INTEGRAL MEMBRANE PROTEIN"/>
    <property type="match status" value="1"/>
</dbReference>
<comment type="subcellular location">
    <subcellularLocation>
        <location evidence="1">Membrane</location>
        <topology evidence="1">Multi-pass membrane protein</topology>
    </subcellularLocation>
</comment>
<evidence type="ECO:0000256" key="4">
    <source>
        <dbReference type="ARBA" id="ARBA00023136"/>
    </source>
</evidence>
<evidence type="ECO:0000256" key="5">
    <source>
        <dbReference type="SAM" id="Phobius"/>
    </source>
</evidence>
<evidence type="ECO:0000256" key="1">
    <source>
        <dbReference type="ARBA" id="ARBA00004141"/>
    </source>
</evidence>